<feature type="transmembrane region" description="Helical" evidence="1">
    <location>
        <begin position="6"/>
        <end position="23"/>
    </location>
</feature>
<feature type="transmembrane region" description="Helical" evidence="1">
    <location>
        <begin position="62"/>
        <end position="88"/>
    </location>
</feature>
<dbReference type="EMBL" id="MGHA01000066">
    <property type="protein sequence ID" value="OGM57214.1"/>
    <property type="molecule type" value="Genomic_DNA"/>
</dbReference>
<proteinExistence type="predicted"/>
<keyword evidence="1" id="KW-1133">Transmembrane helix</keyword>
<sequence>MISTLVWFGSATIVLFSLIKNYSEDWKSWEQKRYPFPFHEGSRVIVYLWKSAAFFKNRNSTLYIVSLIGNVAFLLLVPIILYSFYLVITL</sequence>
<organism evidence="2 3">
    <name type="scientific">Candidatus Woesebacteria bacterium RIFCSPLOWO2_01_FULL_37_19</name>
    <dbReference type="NCBI Taxonomy" id="1802514"/>
    <lineage>
        <taxon>Bacteria</taxon>
        <taxon>Candidatus Woeseibacteriota</taxon>
    </lineage>
</organism>
<evidence type="ECO:0000313" key="3">
    <source>
        <dbReference type="Proteomes" id="UP000177501"/>
    </source>
</evidence>
<reference evidence="2 3" key="1">
    <citation type="journal article" date="2016" name="Nat. Commun.">
        <title>Thousands of microbial genomes shed light on interconnected biogeochemical processes in an aquifer system.</title>
        <authorList>
            <person name="Anantharaman K."/>
            <person name="Brown C.T."/>
            <person name="Hug L.A."/>
            <person name="Sharon I."/>
            <person name="Castelle C.J."/>
            <person name="Probst A.J."/>
            <person name="Thomas B.C."/>
            <person name="Singh A."/>
            <person name="Wilkins M.J."/>
            <person name="Karaoz U."/>
            <person name="Brodie E.L."/>
            <person name="Williams K.H."/>
            <person name="Hubbard S.S."/>
            <person name="Banfield J.F."/>
        </authorList>
    </citation>
    <scope>NUCLEOTIDE SEQUENCE [LARGE SCALE GENOMIC DNA]</scope>
</reference>
<dbReference type="Proteomes" id="UP000177501">
    <property type="component" value="Unassembled WGS sequence"/>
</dbReference>
<gene>
    <name evidence="2" type="ORF">A2955_00940</name>
</gene>
<evidence type="ECO:0000313" key="2">
    <source>
        <dbReference type="EMBL" id="OGM57214.1"/>
    </source>
</evidence>
<keyword evidence="1" id="KW-0812">Transmembrane</keyword>
<evidence type="ECO:0000256" key="1">
    <source>
        <dbReference type="SAM" id="Phobius"/>
    </source>
</evidence>
<name>A0A1F8AZL7_9BACT</name>
<dbReference type="AlphaFoldDB" id="A0A1F8AZL7"/>
<protein>
    <submittedName>
        <fullName evidence="2">Uncharacterized protein</fullName>
    </submittedName>
</protein>
<comment type="caution">
    <text evidence="2">The sequence shown here is derived from an EMBL/GenBank/DDBJ whole genome shotgun (WGS) entry which is preliminary data.</text>
</comment>
<accession>A0A1F8AZL7</accession>
<keyword evidence="1" id="KW-0472">Membrane</keyword>